<dbReference type="EMBL" id="AP019304">
    <property type="protein sequence ID" value="BBH09247.1"/>
    <property type="molecule type" value="Genomic_DNA"/>
</dbReference>
<reference evidence="1" key="1">
    <citation type="journal article" date="2019" name="Science">
        <title>Mutation of a bHLH transcription factor allowed almond domestication.</title>
        <authorList>
            <person name="Sanchez-Perez R."/>
            <person name="Pavan S."/>
            <person name="Mazzeo R."/>
            <person name="Moldovan C."/>
            <person name="Aiese Cigliano R."/>
            <person name="Del Cueto J."/>
            <person name="Ricciardi F."/>
            <person name="Lotti C."/>
            <person name="Ricciardi L."/>
            <person name="Dicenta F."/>
            <person name="Lopez-Marques R.L."/>
            <person name="Lindberg Moller B."/>
        </authorList>
    </citation>
    <scope>NUCLEOTIDE SEQUENCE</scope>
</reference>
<evidence type="ECO:0000313" key="1">
    <source>
        <dbReference type="EMBL" id="BBH09247.1"/>
    </source>
</evidence>
<proteinExistence type="predicted"/>
<gene>
    <name evidence="1" type="ORF">Prudu_021691</name>
</gene>
<accession>A0A4Y1RZS0</accession>
<protein>
    <submittedName>
        <fullName evidence="1">Uncharacterized protein</fullName>
    </submittedName>
</protein>
<dbReference type="AlphaFoldDB" id="A0A4Y1RZS0"/>
<organism evidence="1">
    <name type="scientific">Prunus dulcis</name>
    <name type="common">Almond</name>
    <name type="synonym">Amygdalus dulcis</name>
    <dbReference type="NCBI Taxonomy" id="3755"/>
    <lineage>
        <taxon>Eukaryota</taxon>
        <taxon>Viridiplantae</taxon>
        <taxon>Streptophyta</taxon>
        <taxon>Embryophyta</taxon>
        <taxon>Tracheophyta</taxon>
        <taxon>Spermatophyta</taxon>
        <taxon>Magnoliopsida</taxon>
        <taxon>eudicotyledons</taxon>
        <taxon>Gunneridae</taxon>
        <taxon>Pentapetalae</taxon>
        <taxon>rosids</taxon>
        <taxon>fabids</taxon>
        <taxon>Rosales</taxon>
        <taxon>Rosaceae</taxon>
        <taxon>Amygdaloideae</taxon>
        <taxon>Amygdaleae</taxon>
        <taxon>Prunus</taxon>
    </lineage>
</organism>
<sequence length="94" mass="11069">MVVYEEYDSQGEEEEDGLNRKMVLVSKSLMVQIKYRIDDLPEWLLQNKLERPCRLIWLPCQESSAACWWVASFATAVLDTYEMRPLKKVTDKLP</sequence>
<name>A0A4Y1RZS0_PRUDU</name>